<protein>
    <submittedName>
        <fullName evidence="1">Uncharacterized protein</fullName>
    </submittedName>
</protein>
<sequence length="156" mass="16684">MPRVVAQDDGGQFLYLAEYLRHLVGVAVPSHHRKLQRQDVPVQVGGNARKPVPLAVYPAEGFLAGAPALAHRERAFDAAAQQLHLVRLMAAKGEDADAERALAPKPPAQHQSFFVGEGDDVAGDTDRGLDQIASEEPRMALFYALGAAVVQNSAAQ</sequence>
<gene>
    <name evidence="1" type="ORF">SDC9_146329</name>
</gene>
<organism evidence="1">
    <name type="scientific">bioreactor metagenome</name>
    <dbReference type="NCBI Taxonomy" id="1076179"/>
    <lineage>
        <taxon>unclassified sequences</taxon>
        <taxon>metagenomes</taxon>
        <taxon>ecological metagenomes</taxon>
    </lineage>
</organism>
<comment type="caution">
    <text evidence="1">The sequence shown here is derived from an EMBL/GenBank/DDBJ whole genome shotgun (WGS) entry which is preliminary data.</text>
</comment>
<proteinExistence type="predicted"/>
<name>A0A645EDF4_9ZZZZ</name>
<dbReference type="EMBL" id="VSSQ01045253">
    <property type="protein sequence ID" value="MPM99138.1"/>
    <property type="molecule type" value="Genomic_DNA"/>
</dbReference>
<reference evidence="1" key="1">
    <citation type="submission" date="2019-08" db="EMBL/GenBank/DDBJ databases">
        <authorList>
            <person name="Kucharzyk K."/>
            <person name="Murdoch R.W."/>
            <person name="Higgins S."/>
            <person name="Loffler F."/>
        </authorList>
    </citation>
    <scope>NUCLEOTIDE SEQUENCE</scope>
</reference>
<accession>A0A645EDF4</accession>
<dbReference type="AlphaFoldDB" id="A0A645EDF4"/>
<evidence type="ECO:0000313" key="1">
    <source>
        <dbReference type="EMBL" id="MPM99138.1"/>
    </source>
</evidence>